<gene>
    <name evidence="1" type="ORF">FE257_005006</name>
</gene>
<sequence length="368" mass="42592">MSIAMANKRLWRILLPTSVLLLIFIYLELKFNSLASFYPLVRPTPDETGIETTTTSSSSSSSSLNFLPSDEAQSLCSVYSLAPYSDRTRPRKIYDLIPFNTELDWLDIRMNELAPEVDYFVIVEADQTFSGLPKPLLFKENFSRFSQFAPKIIYHALNLTDIHEGNAWAREVYTRNSLFLSVFPSLLPPAAPSFNDVILVSDTDEIPRPDTLVMLRNCDFPDRVTLRSRFYYYSFQWHHVGKDWHHPQATFYAGMNDTVLPESLRMGGGAFDIWNASWHCSSCFSTIGELVRKIESYSHKEHNKPQFREPGEVVRKVRNGLDLFDRESEVYEKVEAVDVPGYLREHRVRFPFLLDRDPENANFRDYVP</sequence>
<dbReference type="Pfam" id="PF04724">
    <property type="entry name" value="Glyco_transf_17"/>
    <property type="match status" value="1"/>
</dbReference>
<dbReference type="GO" id="GO:0003830">
    <property type="term" value="F:beta-1,4-mannosylglycoprotein 4-beta-N-acetylglucosaminyltransferase activity"/>
    <property type="evidence" value="ECO:0007669"/>
    <property type="project" value="InterPro"/>
</dbReference>
<evidence type="ECO:0008006" key="3">
    <source>
        <dbReference type="Google" id="ProtNLM"/>
    </source>
</evidence>
<organism evidence="1 2">
    <name type="scientific">Aspergillus nanangensis</name>
    <dbReference type="NCBI Taxonomy" id="2582783"/>
    <lineage>
        <taxon>Eukaryota</taxon>
        <taxon>Fungi</taxon>
        <taxon>Dikarya</taxon>
        <taxon>Ascomycota</taxon>
        <taxon>Pezizomycotina</taxon>
        <taxon>Eurotiomycetes</taxon>
        <taxon>Eurotiomycetidae</taxon>
        <taxon>Eurotiales</taxon>
        <taxon>Aspergillaceae</taxon>
        <taxon>Aspergillus</taxon>
        <taxon>Aspergillus subgen. Circumdati</taxon>
    </lineage>
</organism>
<dbReference type="AlphaFoldDB" id="A0AAD4GVR6"/>
<dbReference type="EMBL" id="VCAU01000021">
    <property type="protein sequence ID" value="KAF9891071.1"/>
    <property type="molecule type" value="Genomic_DNA"/>
</dbReference>
<name>A0AAD4GVR6_ASPNN</name>
<dbReference type="PANTHER" id="PTHR12224">
    <property type="entry name" value="BETA-1,4-MANNOSYL-GLYCOPROTEIN BETA-1,4-N-ACETYLGLUCOSAMINYL-TRANSFERASE"/>
    <property type="match status" value="1"/>
</dbReference>
<accession>A0AAD4GVR6</accession>
<comment type="caution">
    <text evidence="1">The sequence shown here is derived from an EMBL/GenBank/DDBJ whole genome shotgun (WGS) entry which is preliminary data.</text>
</comment>
<keyword evidence="2" id="KW-1185">Reference proteome</keyword>
<evidence type="ECO:0000313" key="2">
    <source>
        <dbReference type="Proteomes" id="UP001194746"/>
    </source>
</evidence>
<dbReference type="Proteomes" id="UP001194746">
    <property type="component" value="Unassembled WGS sequence"/>
</dbReference>
<reference evidence="1" key="2">
    <citation type="submission" date="2020-02" db="EMBL/GenBank/DDBJ databases">
        <authorList>
            <person name="Gilchrist C.L.M."/>
            <person name="Chooi Y.-H."/>
        </authorList>
    </citation>
    <scope>NUCLEOTIDE SEQUENCE</scope>
    <source>
        <strain evidence="1">MST-FP2251</strain>
    </source>
</reference>
<dbReference type="InterPro" id="IPR006813">
    <property type="entry name" value="Glyco_trans_17"/>
</dbReference>
<reference evidence="1" key="1">
    <citation type="journal article" date="2019" name="Beilstein J. Org. Chem.">
        <title>Nanangenines: drimane sesquiterpenoids as the dominant metabolite cohort of a novel Australian fungus, Aspergillus nanangensis.</title>
        <authorList>
            <person name="Lacey H.J."/>
            <person name="Gilchrist C.L.M."/>
            <person name="Crombie A."/>
            <person name="Kalaitzis J.A."/>
            <person name="Vuong D."/>
            <person name="Rutledge P.J."/>
            <person name="Turner P."/>
            <person name="Pitt J.I."/>
            <person name="Lacey E."/>
            <person name="Chooi Y.H."/>
            <person name="Piggott A.M."/>
        </authorList>
    </citation>
    <scope>NUCLEOTIDE SEQUENCE</scope>
    <source>
        <strain evidence="1">MST-FP2251</strain>
    </source>
</reference>
<dbReference type="GO" id="GO:0016020">
    <property type="term" value="C:membrane"/>
    <property type="evidence" value="ECO:0007669"/>
    <property type="project" value="InterPro"/>
</dbReference>
<evidence type="ECO:0000313" key="1">
    <source>
        <dbReference type="EMBL" id="KAF9891071.1"/>
    </source>
</evidence>
<dbReference type="PANTHER" id="PTHR12224:SF0">
    <property type="entry name" value="BETA-1,4-MANNOSYL-GLYCOPROTEIN 4-BETA-N-ACETYLGLUCOSAMINYLTRANSFERASE"/>
    <property type="match status" value="1"/>
</dbReference>
<dbReference type="GO" id="GO:0006044">
    <property type="term" value="P:N-acetylglucosamine metabolic process"/>
    <property type="evidence" value="ECO:0007669"/>
    <property type="project" value="TreeGrafter"/>
</dbReference>
<protein>
    <recommendedName>
        <fullName evidence="3">Glycosyl transferase family 17 protein</fullName>
    </recommendedName>
</protein>
<proteinExistence type="predicted"/>